<gene>
    <name evidence="10" type="ORF">VFH_IV232840</name>
</gene>
<keyword evidence="3 6" id="KW-0731">Sigma factor</keyword>
<dbReference type="SUPFAM" id="SSF88946">
    <property type="entry name" value="Sigma2 domain of RNA polymerase sigma factors"/>
    <property type="match status" value="1"/>
</dbReference>
<sequence>MSCFLPHFNTFTTPIPIPTNRHHHIILQIKLRRPHCILSPSAPSTALLEFDAANTPWSYVTSQENFKAASSAESLLTSQDTVIAESFKAASSAESLLTSEDAVIAENFKAASSAESLLTSEDAAIAYAASEALALAKAAAKLAKDATLLVKDNPPQQPVFRPQLPSAPENLLLKWVQHMEAQDAVAEGSVATGLEIMEHVDNTSTQEEEPTFEELEDIDKELLDSIDARSGRQTERKARRLRASGKAATNIVSFRSGSTSRKKRVRTQQVDYSDPLRYLRTATRSSKLLTVSEEINLSAGIQDLIKLEKLQEELTEKCGSQPTFSQWATMAGVDQKTLRKRLNYGERCKEKMIKSNIRLVISVAKNYQKSGMSLQDLVQEGCRGLVKGAEKYDASKGFKFSTYAHWWIKQAVGKALSDQSRIIRLPFNLVRATYKVREARKQLYSENGRQPDDKEIAEATGLSMKTLTAVYLAPKSPRSLERKIGINQSLKPSEVLSAPEAETAEEQLIKQLMKKDLEKVLDCLNPREKQVIRWRFGMDDGRMKALQEIGEMIGVSRERVRQIELCGFSKLKNRKRAKHLEQYMNLGYFRS</sequence>
<evidence type="ECO:0000256" key="2">
    <source>
        <dbReference type="ARBA" id="ARBA00023015"/>
    </source>
</evidence>
<dbReference type="GO" id="GO:0071482">
    <property type="term" value="P:cellular response to light stimulus"/>
    <property type="evidence" value="ECO:0007669"/>
    <property type="project" value="UniProtKB-ARBA"/>
</dbReference>
<dbReference type="Gene3D" id="1.10.10.10">
    <property type="entry name" value="Winged helix-like DNA-binding domain superfamily/Winged helix DNA-binding domain"/>
    <property type="match status" value="2"/>
</dbReference>
<comment type="function">
    <text evidence="6">Sigma factors are initiation factors that promote the attachment of plastid-encoded RNA polymerase (PEP) to specific initiation sites and are then released.</text>
</comment>
<dbReference type="InterPro" id="IPR000943">
    <property type="entry name" value="RNA_pol_sigma70"/>
</dbReference>
<dbReference type="PANTHER" id="PTHR30603">
    <property type="entry name" value="RNA POLYMERASE SIGMA FACTOR RPO"/>
    <property type="match status" value="1"/>
</dbReference>
<dbReference type="EMBL" id="OX451739">
    <property type="protein sequence ID" value="CAI8611512.1"/>
    <property type="molecule type" value="Genomic_DNA"/>
</dbReference>
<keyword evidence="2 6" id="KW-0805">Transcription regulation</keyword>
<dbReference type="InterPro" id="IPR007630">
    <property type="entry name" value="RNA_pol_sigma70_r4"/>
</dbReference>
<dbReference type="SUPFAM" id="SSF88659">
    <property type="entry name" value="Sigma3 and sigma4 domains of RNA polymerase sigma factors"/>
    <property type="match status" value="2"/>
</dbReference>
<dbReference type="GO" id="GO:0009507">
    <property type="term" value="C:chloroplast"/>
    <property type="evidence" value="ECO:0007669"/>
    <property type="project" value="UniProtKB-SubCell"/>
</dbReference>
<accession>A0AAV1AM97</accession>
<comment type="subcellular location">
    <subcellularLocation>
        <location evidence="6">Plastid</location>
        <location evidence="6">Chloroplast</location>
    </subcellularLocation>
</comment>
<evidence type="ECO:0000313" key="11">
    <source>
        <dbReference type="Proteomes" id="UP001157006"/>
    </source>
</evidence>
<evidence type="ECO:0000256" key="1">
    <source>
        <dbReference type="ARBA" id="ARBA00007788"/>
    </source>
</evidence>
<dbReference type="CDD" id="cd06171">
    <property type="entry name" value="Sigma70_r4"/>
    <property type="match status" value="1"/>
</dbReference>
<dbReference type="InterPro" id="IPR007627">
    <property type="entry name" value="RNA_pol_sigma70_r2"/>
</dbReference>
<evidence type="ECO:0000256" key="6">
    <source>
        <dbReference type="PIRNR" id="PIRNR000767"/>
    </source>
</evidence>
<dbReference type="InterPro" id="IPR050239">
    <property type="entry name" value="Sigma-70_RNA_pol_init_factors"/>
</dbReference>
<dbReference type="GO" id="GO:0006352">
    <property type="term" value="P:DNA-templated transcription initiation"/>
    <property type="evidence" value="ECO:0007669"/>
    <property type="project" value="UniProtKB-UniRule"/>
</dbReference>
<feature type="domain" description="RNA polymerase sigma-70 region 2" evidence="8">
    <location>
        <begin position="352"/>
        <end position="421"/>
    </location>
</feature>
<dbReference type="InterPro" id="IPR016262">
    <property type="entry name" value="RNA_pol_sigma_SigB/C/D/F"/>
</dbReference>
<dbReference type="Pfam" id="PF04542">
    <property type="entry name" value="Sigma70_r2"/>
    <property type="match status" value="1"/>
</dbReference>
<evidence type="ECO:0000256" key="4">
    <source>
        <dbReference type="ARBA" id="ARBA00023125"/>
    </source>
</evidence>
<feature type="domain" description="RNA polymerase sigma-70 region 3" evidence="7">
    <location>
        <begin position="433"/>
        <end position="507"/>
    </location>
</feature>
<dbReference type="InterPro" id="IPR013324">
    <property type="entry name" value="RNA_pol_sigma_r3/r4-like"/>
</dbReference>
<keyword evidence="11" id="KW-1185">Reference proteome</keyword>
<evidence type="ECO:0000256" key="3">
    <source>
        <dbReference type="ARBA" id="ARBA00023082"/>
    </source>
</evidence>
<dbReference type="GO" id="GO:0016987">
    <property type="term" value="F:sigma factor activity"/>
    <property type="evidence" value="ECO:0007669"/>
    <property type="project" value="UniProtKB-UniRule"/>
</dbReference>
<protein>
    <recommendedName>
        <fullName evidence="6">RNA polymerase sigma factor</fullName>
    </recommendedName>
</protein>
<feature type="domain" description="RNA polymerase sigma-70 region 4" evidence="9">
    <location>
        <begin position="520"/>
        <end position="572"/>
    </location>
</feature>
<proteinExistence type="inferred from homology"/>
<dbReference type="PANTHER" id="PTHR30603:SF57">
    <property type="entry name" value="RNA POLYMERASE SIGMA FACTOR SIGB"/>
    <property type="match status" value="1"/>
</dbReference>
<dbReference type="Proteomes" id="UP001157006">
    <property type="component" value="Chromosome 4"/>
</dbReference>
<dbReference type="Pfam" id="PF04539">
    <property type="entry name" value="Sigma70_r3"/>
    <property type="match status" value="1"/>
</dbReference>
<evidence type="ECO:0000259" key="9">
    <source>
        <dbReference type="Pfam" id="PF04545"/>
    </source>
</evidence>
<dbReference type="InterPro" id="IPR036388">
    <property type="entry name" value="WH-like_DNA-bd_sf"/>
</dbReference>
<evidence type="ECO:0000256" key="5">
    <source>
        <dbReference type="ARBA" id="ARBA00023163"/>
    </source>
</evidence>
<dbReference type="InterPro" id="IPR013325">
    <property type="entry name" value="RNA_pol_sigma_r2"/>
</dbReference>
<evidence type="ECO:0000313" key="10">
    <source>
        <dbReference type="EMBL" id="CAI8611512.1"/>
    </source>
</evidence>
<organism evidence="10 11">
    <name type="scientific">Vicia faba</name>
    <name type="common">Broad bean</name>
    <name type="synonym">Faba vulgaris</name>
    <dbReference type="NCBI Taxonomy" id="3906"/>
    <lineage>
        <taxon>Eukaryota</taxon>
        <taxon>Viridiplantae</taxon>
        <taxon>Streptophyta</taxon>
        <taxon>Embryophyta</taxon>
        <taxon>Tracheophyta</taxon>
        <taxon>Spermatophyta</taxon>
        <taxon>Magnoliopsida</taxon>
        <taxon>eudicotyledons</taxon>
        <taxon>Gunneridae</taxon>
        <taxon>Pentapetalae</taxon>
        <taxon>rosids</taxon>
        <taxon>fabids</taxon>
        <taxon>Fabales</taxon>
        <taxon>Fabaceae</taxon>
        <taxon>Papilionoideae</taxon>
        <taxon>50 kb inversion clade</taxon>
        <taxon>NPAAA clade</taxon>
        <taxon>Hologalegina</taxon>
        <taxon>IRL clade</taxon>
        <taxon>Fabeae</taxon>
        <taxon>Vicia</taxon>
    </lineage>
</organism>
<comment type="similarity">
    <text evidence="1 6">Belongs to the sigma-70 factor family.</text>
</comment>
<name>A0AAV1AM97_VICFA</name>
<dbReference type="Gene3D" id="1.10.601.10">
    <property type="entry name" value="RNA Polymerase Primary Sigma Factor"/>
    <property type="match status" value="1"/>
</dbReference>
<dbReference type="PIRSF" id="PIRSF000767">
    <property type="entry name" value="RNA_pol_sigma_SigB/C/D"/>
    <property type="match status" value="1"/>
</dbReference>
<evidence type="ECO:0000259" key="7">
    <source>
        <dbReference type="Pfam" id="PF04539"/>
    </source>
</evidence>
<keyword evidence="6" id="KW-0150">Chloroplast</keyword>
<dbReference type="AlphaFoldDB" id="A0AAV1AM97"/>
<dbReference type="GO" id="GO:0003677">
    <property type="term" value="F:DNA binding"/>
    <property type="evidence" value="ECO:0007669"/>
    <property type="project" value="UniProtKB-KW"/>
</dbReference>
<dbReference type="PRINTS" id="PR00046">
    <property type="entry name" value="SIGMA70FCT"/>
</dbReference>
<evidence type="ECO:0000259" key="8">
    <source>
        <dbReference type="Pfam" id="PF04542"/>
    </source>
</evidence>
<keyword evidence="5 6" id="KW-0804">Transcription</keyword>
<reference evidence="10 11" key="1">
    <citation type="submission" date="2023-01" db="EMBL/GenBank/DDBJ databases">
        <authorList>
            <person name="Kreplak J."/>
        </authorList>
    </citation>
    <scope>NUCLEOTIDE SEQUENCE [LARGE SCALE GENOMIC DNA]</scope>
</reference>
<dbReference type="InterPro" id="IPR014284">
    <property type="entry name" value="RNA_pol_sigma-70_dom"/>
</dbReference>
<dbReference type="Pfam" id="PF04545">
    <property type="entry name" value="Sigma70_r4"/>
    <property type="match status" value="1"/>
</dbReference>
<keyword evidence="4 6" id="KW-0238">DNA-binding</keyword>
<keyword evidence="6" id="KW-0934">Plastid</keyword>
<dbReference type="InterPro" id="IPR007624">
    <property type="entry name" value="RNA_pol_sigma70_r3"/>
</dbReference>
<dbReference type="NCBIfam" id="TIGR02937">
    <property type="entry name" value="sigma70-ECF"/>
    <property type="match status" value="1"/>
</dbReference>